<proteinExistence type="predicted"/>
<evidence type="ECO:0000259" key="2">
    <source>
        <dbReference type="Pfam" id="PF11396"/>
    </source>
</evidence>
<sequence length="136" mass="14912">MYKYLLLAVMATGITARAAAQVKVPAAAKAAFEKAYPDVKQVKWEKEGDALEAGFMHQGKHMSVVYSQTGALQETEETIAVSALPAAVTNYVKEHYKGVRIAEAAKITKANGEVNYEAEVHKKDILFDAHGRLLKY</sequence>
<reference evidence="3 4" key="1">
    <citation type="submission" date="2020-09" db="EMBL/GenBank/DDBJ databases">
        <title>Genome sequences of type strains of Chitinophaga qingshengii and Chitinophaga varians.</title>
        <authorList>
            <person name="Kittiwongwattana C."/>
        </authorList>
    </citation>
    <scope>NUCLEOTIDE SEQUENCE [LARGE SCALE GENOMIC DNA]</scope>
    <source>
        <strain evidence="3 4">JCM 30026</strain>
    </source>
</reference>
<evidence type="ECO:0000256" key="1">
    <source>
        <dbReference type="SAM" id="SignalP"/>
    </source>
</evidence>
<accession>A0ABR7TLX8</accession>
<dbReference type="EMBL" id="JACVFC010000001">
    <property type="protein sequence ID" value="MBC9930069.1"/>
    <property type="molecule type" value="Genomic_DNA"/>
</dbReference>
<evidence type="ECO:0000313" key="4">
    <source>
        <dbReference type="Proteomes" id="UP000659124"/>
    </source>
</evidence>
<feature type="chain" id="PRO_5046934373" evidence="1">
    <location>
        <begin position="21"/>
        <end position="136"/>
    </location>
</feature>
<dbReference type="Proteomes" id="UP000659124">
    <property type="component" value="Unassembled WGS sequence"/>
</dbReference>
<dbReference type="SUPFAM" id="SSF160574">
    <property type="entry name" value="BT0923-like"/>
    <property type="match status" value="1"/>
</dbReference>
<evidence type="ECO:0000313" key="3">
    <source>
        <dbReference type="EMBL" id="MBC9930069.1"/>
    </source>
</evidence>
<protein>
    <submittedName>
        <fullName evidence="3">PepSY-like domain-containing protein</fullName>
    </submittedName>
</protein>
<dbReference type="RefSeq" id="WP_188087155.1">
    <property type="nucleotide sequence ID" value="NZ_JACVFC010000001.1"/>
</dbReference>
<keyword evidence="4" id="KW-1185">Reference proteome</keyword>
<comment type="caution">
    <text evidence="3">The sequence shown here is derived from an EMBL/GenBank/DDBJ whole genome shotgun (WGS) entry which is preliminary data.</text>
</comment>
<feature type="domain" description="Putative beta-lactamase-inhibitor-like PepSY-like" evidence="2">
    <location>
        <begin position="62"/>
        <end position="135"/>
    </location>
</feature>
<gene>
    <name evidence="3" type="ORF">ICL07_06750</name>
</gene>
<dbReference type="InterPro" id="IPR021533">
    <property type="entry name" value="PepSY-like"/>
</dbReference>
<name>A0ABR7TLX8_9BACT</name>
<dbReference type="Pfam" id="PF11396">
    <property type="entry name" value="PepSY_like"/>
    <property type="match status" value="1"/>
</dbReference>
<keyword evidence="1" id="KW-0732">Signal</keyword>
<dbReference type="Gene3D" id="3.10.450.360">
    <property type="match status" value="1"/>
</dbReference>
<feature type="signal peptide" evidence="1">
    <location>
        <begin position="1"/>
        <end position="20"/>
    </location>
</feature>
<organism evidence="3 4">
    <name type="scientific">Chitinophaga qingshengii</name>
    <dbReference type="NCBI Taxonomy" id="1569794"/>
    <lineage>
        <taxon>Bacteria</taxon>
        <taxon>Pseudomonadati</taxon>
        <taxon>Bacteroidota</taxon>
        <taxon>Chitinophagia</taxon>
        <taxon>Chitinophagales</taxon>
        <taxon>Chitinophagaceae</taxon>
        <taxon>Chitinophaga</taxon>
    </lineage>
</organism>